<dbReference type="EMBL" id="JAPDMZ010000010">
    <property type="protein sequence ID" value="KAK0556813.1"/>
    <property type="molecule type" value="Genomic_DNA"/>
</dbReference>
<feature type="compositionally biased region" description="Polar residues" evidence="2">
    <location>
        <begin position="42"/>
        <end position="70"/>
    </location>
</feature>
<evidence type="ECO:0000256" key="1">
    <source>
        <dbReference type="SAM" id="Coils"/>
    </source>
</evidence>
<feature type="compositionally biased region" description="Polar residues" evidence="2">
    <location>
        <begin position="1256"/>
        <end position="1281"/>
    </location>
</feature>
<feature type="compositionally biased region" description="Polar residues" evidence="2">
    <location>
        <begin position="77"/>
        <end position="97"/>
    </location>
</feature>
<sequence>MNAYSSVLGAHLPESSLATIDEGDSHQLRDESASKRLPLSPIPTNNLLPPGHQSPTTTLHKPNRLSSASFQGVPARQRNNTGSSSNSSVLNAGGNTTSTISLNDSELFRGAQDALQHLERDAQPPKARGDISSATSVALSQHWRQTAAGAAPLGNTSTRTERIEDANLTGISQLTKTPMPSSRYRPFQQQPKTIAASPSLPDSLSNALFPLGTPRSKSVSFAGLIKSPSREMEQENIQAHVVNQEQSLSTSDPEDDAGLSATAQAQLSEWTRVPPSESSPPSARSLTRNTPQRSFSPIPEPLPIPVEQPRRISPSPPTLYTNAVRTPSRLRNEIAMTDTESSRESIPALSPSKPPRQESKWQSPARSPSRHDMSSPDHVPVPPASGSKALLQVQDAELARISSPATVATSAGAATFATAETFQNTPTSLVNGSRSVPRQQYPSLFGGEFSPTTTEEAGAPEEPEQREVANESVVSQDQIQPPSGERSLSRLHRAAEEIDSAANSAFQQLAQGSMDISHASLADAGEPLQSQQLAYGAHLVQEMQDLHNALQANLTRRLKEAERRRKQEEKSKIQLQSDVRKLLTGLVGDYADEGDVESHSIPVLLAKFRSWAAQMNATRAEADASKRSATPEKVTELANGQVQALQAEILQLQSDLDVVIEAVEAADAQVLELAAERDELRDEQAVFEVELANARRDRDFIAEEVEELQTKVTQLETQVAEESAARGQADAYRRRLEAEFEGREKLMEEQALLMQQELEQLQDTNAALQEQETRRLEAEFEEREKRMEKQAQAMQQELERLQGANTALQEQEKLRRERLEQVVTEREAEVDKLLAELATERKKSSDLLEESTRQSICSRDTAEEADRLGRQVETAEAKVLAQAARIRELEMQSANADLEIAKLLKVRDRMEQENDHYAMALRAKQQELSLLKRNGPRPSGHTTFANGASTQLEAKTPKASDRHRQAASDAEVGPLSTVRKRPPTAVLESLILNTETPLPSSRIANRMTATSKNLHKLTSDEDETGDEVTPLRKDPRLEMRGVLGERKQLGARVGTQPSTTRPARATNNENEPPSSAVRRTTATMASRTGSTQRPRASTGSAISSTIGAKRMSTSAVPTASTPFSRDRAHPSVGSSARTSNVNDAQGRARIGTRPVSPALSTSSRASSVRSGVSAANSRASSASTRTGTLRSAAGIARKSSAGGGSSASTVQQRRPSMATGERISGMGARPSLKRSSPDGETRPARSGLTSGRLAPTTGSRVDSASTGRNVVTPSAASSTRSTIVPLSSTVVVPLSSTVGPLSSTVMPPPPSRSGHGGAGASNLSMSLNNASLGSSVRDEEMTEEELSSSLNGVVQARRQTTLGVGSTMGANRRLSGFPTSHRPSYGAPAPRMVST</sequence>
<feature type="compositionally biased region" description="Polar residues" evidence="2">
    <location>
        <begin position="169"/>
        <end position="180"/>
    </location>
</feature>
<feature type="region of interest" description="Disordered" evidence="2">
    <location>
        <begin position="426"/>
        <end position="487"/>
    </location>
</feature>
<feature type="compositionally biased region" description="Basic and acidic residues" evidence="2">
    <location>
        <begin position="1029"/>
        <end position="1048"/>
    </location>
</feature>
<evidence type="ECO:0000256" key="2">
    <source>
        <dbReference type="SAM" id="MobiDB-lite"/>
    </source>
</evidence>
<feature type="compositionally biased region" description="Basic and acidic residues" evidence="2">
    <location>
        <begin position="955"/>
        <end position="966"/>
    </location>
</feature>
<feature type="compositionally biased region" description="Low complexity" evidence="2">
    <location>
        <begin position="1158"/>
        <end position="1200"/>
    </location>
</feature>
<accession>A0AAN6GV38</accession>
<gene>
    <name evidence="3" type="ORF">OC846_000840</name>
</gene>
<comment type="caution">
    <text evidence="3">The sequence shown here is derived from an EMBL/GenBank/DDBJ whole genome shotgun (WGS) entry which is preliminary data.</text>
</comment>
<reference evidence="3" key="1">
    <citation type="journal article" date="2023" name="PhytoFront">
        <title>Draft Genome Resources of Seven Strains of Tilletia horrida, Causal Agent of Kernel Smut of Rice.</title>
        <authorList>
            <person name="Khanal S."/>
            <person name="Antony Babu S."/>
            <person name="Zhou X.G."/>
        </authorList>
    </citation>
    <scope>NUCLEOTIDE SEQUENCE</scope>
    <source>
        <strain evidence="3">TX6</strain>
    </source>
</reference>
<dbReference type="Proteomes" id="UP001176517">
    <property type="component" value="Unassembled WGS sequence"/>
</dbReference>
<name>A0AAN6GV38_9BASI</name>
<feature type="region of interest" description="Disordered" evidence="2">
    <location>
        <begin position="148"/>
        <end position="201"/>
    </location>
</feature>
<proteinExistence type="predicted"/>
<protein>
    <submittedName>
        <fullName evidence="3">Uncharacterized protein</fullName>
    </submittedName>
</protein>
<feature type="region of interest" description="Disordered" evidence="2">
    <location>
        <begin position="1300"/>
        <end position="1395"/>
    </location>
</feature>
<evidence type="ECO:0000313" key="3">
    <source>
        <dbReference type="EMBL" id="KAK0556813.1"/>
    </source>
</evidence>
<feature type="region of interest" description="Disordered" evidence="2">
    <location>
        <begin position="935"/>
        <end position="977"/>
    </location>
</feature>
<organism evidence="3 4">
    <name type="scientific">Tilletia horrida</name>
    <dbReference type="NCBI Taxonomy" id="155126"/>
    <lineage>
        <taxon>Eukaryota</taxon>
        <taxon>Fungi</taxon>
        <taxon>Dikarya</taxon>
        <taxon>Basidiomycota</taxon>
        <taxon>Ustilaginomycotina</taxon>
        <taxon>Exobasidiomycetes</taxon>
        <taxon>Tilletiales</taxon>
        <taxon>Tilletiaceae</taxon>
        <taxon>Tilletia</taxon>
    </lineage>
</organism>
<feature type="compositionally biased region" description="Polar residues" evidence="2">
    <location>
        <begin position="1055"/>
        <end position="1123"/>
    </location>
</feature>
<feature type="compositionally biased region" description="Polar residues" evidence="2">
    <location>
        <begin position="426"/>
        <end position="442"/>
    </location>
</feature>
<feature type="compositionally biased region" description="Polar residues" evidence="2">
    <location>
        <begin position="940"/>
        <end position="953"/>
    </location>
</feature>
<feature type="region of interest" description="Disordered" evidence="2">
    <location>
        <begin position="267"/>
        <end position="386"/>
    </location>
</feature>
<feature type="compositionally biased region" description="Polar residues" evidence="2">
    <location>
        <begin position="284"/>
        <end position="295"/>
    </location>
</feature>
<evidence type="ECO:0000313" key="4">
    <source>
        <dbReference type="Proteomes" id="UP001176517"/>
    </source>
</evidence>
<feature type="compositionally biased region" description="Low complexity" evidence="2">
    <location>
        <begin position="1320"/>
        <end position="1335"/>
    </location>
</feature>
<feature type="region of interest" description="Disordered" evidence="2">
    <location>
        <begin position="1"/>
        <end position="97"/>
    </location>
</feature>
<feature type="compositionally biased region" description="Polar residues" evidence="2">
    <location>
        <begin position="472"/>
        <end position="481"/>
    </location>
</feature>
<feature type="compositionally biased region" description="Basic and acidic residues" evidence="2">
    <location>
        <begin position="23"/>
        <end position="34"/>
    </location>
</feature>
<feature type="coiled-coil region" evidence="1">
    <location>
        <begin position="551"/>
        <end position="578"/>
    </location>
</feature>
<feature type="compositionally biased region" description="Polar residues" evidence="2">
    <location>
        <begin position="1132"/>
        <end position="1143"/>
    </location>
</feature>
<feature type="coiled-coil region" evidence="1">
    <location>
        <begin position="642"/>
        <end position="927"/>
    </location>
</feature>
<feature type="region of interest" description="Disordered" evidence="2">
    <location>
        <begin position="1010"/>
        <end position="1281"/>
    </location>
</feature>
<keyword evidence="4" id="KW-1185">Reference proteome</keyword>
<keyword evidence="1" id="KW-0175">Coiled coil</keyword>